<reference evidence="1 2" key="1">
    <citation type="submission" date="2022-10" db="EMBL/GenBank/DDBJ databases">
        <title>Janthinobacterium sp. hw3 Genome sequencing.</title>
        <authorList>
            <person name="Park S."/>
        </authorList>
    </citation>
    <scope>NUCLEOTIDE SEQUENCE [LARGE SCALE GENOMIC DNA]</scope>
    <source>
        <strain evidence="2">hw3</strain>
    </source>
</reference>
<comment type="caution">
    <text evidence="1">The sequence shown here is derived from an EMBL/GenBank/DDBJ whole genome shotgun (WGS) entry which is preliminary data.</text>
</comment>
<accession>A0ABT5JWT9</accession>
<dbReference type="RefSeq" id="WP_273669889.1">
    <property type="nucleotide sequence ID" value="NZ_JAQQXR010000002.1"/>
</dbReference>
<keyword evidence="2" id="KW-1185">Reference proteome</keyword>
<dbReference type="EMBL" id="JAQQXR010000002">
    <property type="protein sequence ID" value="MDC8757203.1"/>
    <property type="molecule type" value="Genomic_DNA"/>
</dbReference>
<sequence>MRLDQAANEEIGRILNGANNSQDGAIAHLASAAGRAAESLVYLAKIDDLRFKDLWPDDEFHNDVVDDSHVHWAAAGALTSLDLCIAAAARLGGFAHRGHGEDDIRAYYSVNVSSGKVTDKRGLVKSPWRAWIDGVVDDKRYKTLLRVRNALVHADAFRIIHATTDPLVGHSLRYGYKIGPLIQPMQPSSHLTITAREFIELARDISLDHVSAFVTVLKTIPR</sequence>
<organism evidence="1 2">
    <name type="scientific">Janthinobacterium fluminis</name>
    <dbReference type="NCBI Taxonomy" id="2987524"/>
    <lineage>
        <taxon>Bacteria</taxon>
        <taxon>Pseudomonadati</taxon>
        <taxon>Pseudomonadota</taxon>
        <taxon>Betaproteobacteria</taxon>
        <taxon>Burkholderiales</taxon>
        <taxon>Oxalobacteraceae</taxon>
        <taxon>Janthinobacterium</taxon>
    </lineage>
</organism>
<evidence type="ECO:0000313" key="2">
    <source>
        <dbReference type="Proteomes" id="UP001221208"/>
    </source>
</evidence>
<protein>
    <submittedName>
        <fullName evidence="1">Uncharacterized protein</fullName>
    </submittedName>
</protein>
<name>A0ABT5JWT9_9BURK</name>
<evidence type="ECO:0000313" key="1">
    <source>
        <dbReference type="EMBL" id="MDC8757203.1"/>
    </source>
</evidence>
<proteinExistence type="predicted"/>
<gene>
    <name evidence="1" type="ORF">OIK44_06320</name>
</gene>
<dbReference type="Proteomes" id="UP001221208">
    <property type="component" value="Unassembled WGS sequence"/>
</dbReference>